<feature type="coiled-coil region" evidence="1">
    <location>
        <begin position="475"/>
        <end position="529"/>
    </location>
</feature>
<feature type="compositionally biased region" description="Low complexity" evidence="2">
    <location>
        <begin position="265"/>
        <end position="286"/>
    </location>
</feature>
<sequence length="707" mass="78254">MPARKEYVAPTRSSRRIASRASSVISEEISQDSTALRPAKSSGIRKTAPKPKRVAAAKPAPKAAANPPPTAKGKGRKAFDAAYILERCFRFGKYHLIDELTMPQKAVIVKAADKRATNAETRVNDLEMEVQELAAINERLTLERNLAREEARKRHLRDMFHREEAEKAEIARKAAELAQEMVKAQNTQIQLQHSAVTKVASTTPVSAAATTPIPAAVTTSLSNSFAESSPVAASTPLLETTVARIPSLLRRVLTGIASPFANREPSVGSVSSPSSSASPSSLGRLPSSRKRPAPEPELLESEAANVPSTPTPNFRAAPKTLRAPATMPSLLSTISEHTEPSETEDARSRATSYATPCRPRSINKVRAARQSLGKTPNRVSSSNINSAPRVRNADTRDKTLHPENYPEEANKENREIIQNLPVPEFRATKRVKIHHLKEIPHNRPGDAEGTFRFPDLDSDDEMEVDIDAPLRSNIFEESESNIAEQQAQVAKEQALIAKEKAQVEQKRQQEQLALEKAQLAKDREQLLKDQAQFAKDKALVSASPRVDSVVRRELDLSAFAYPRQSAGASSNETPPSNETLPTSVDLNEKTERRLEEQTLRQRNWQINQWLGECQPEHVDGLQKKLAEVQDLQEAFSARELTLPTPQRISELVEGEVEPYLPVWELPEGGGYHPEPILTDEEAAKMLADYNADYEHWQVTGEHTDIYL</sequence>
<evidence type="ECO:0000256" key="1">
    <source>
        <dbReference type="SAM" id="Coils"/>
    </source>
</evidence>
<feature type="region of interest" description="Disordered" evidence="2">
    <location>
        <begin position="1"/>
        <end position="75"/>
    </location>
</feature>
<dbReference type="OrthoDB" id="3887509at2759"/>
<feature type="compositionally biased region" description="Basic and acidic residues" evidence="2">
    <location>
        <begin position="391"/>
        <end position="401"/>
    </location>
</feature>
<feature type="compositionally biased region" description="Low complexity" evidence="2">
    <location>
        <begin position="56"/>
        <end position="65"/>
    </location>
</feature>
<feature type="region of interest" description="Disordered" evidence="2">
    <location>
        <begin position="369"/>
        <end position="405"/>
    </location>
</feature>
<feature type="compositionally biased region" description="Basic and acidic residues" evidence="2">
    <location>
        <begin position="336"/>
        <end position="348"/>
    </location>
</feature>
<feature type="region of interest" description="Disordered" evidence="2">
    <location>
        <begin position="564"/>
        <end position="583"/>
    </location>
</feature>
<accession>A0A6J3MBZ2</accession>
<feature type="compositionally biased region" description="Polar residues" evidence="2">
    <location>
        <begin position="566"/>
        <end position="583"/>
    </location>
</feature>
<reference evidence="4" key="3">
    <citation type="submission" date="2025-08" db="UniProtKB">
        <authorList>
            <consortium name="RefSeq"/>
        </authorList>
    </citation>
    <scope>IDENTIFICATION</scope>
    <source>
        <strain evidence="4">CBS 342.82</strain>
    </source>
</reference>
<evidence type="ECO:0000313" key="4">
    <source>
        <dbReference type="RefSeq" id="XP_033462561.1"/>
    </source>
</evidence>
<feature type="coiled-coil region" evidence="1">
    <location>
        <begin position="109"/>
        <end position="187"/>
    </location>
</feature>
<dbReference type="GeneID" id="54366187"/>
<feature type="compositionally biased region" description="Polar residues" evidence="2">
    <location>
        <begin position="372"/>
        <end position="386"/>
    </location>
</feature>
<dbReference type="Proteomes" id="UP000504637">
    <property type="component" value="Unplaced"/>
</dbReference>
<evidence type="ECO:0000313" key="3">
    <source>
        <dbReference type="Proteomes" id="UP000504637"/>
    </source>
</evidence>
<organism evidence="4">
    <name type="scientific">Dissoconium aciculare CBS 342.82</name>
    <dbReference type="NCBI Taxonomy" id="1314786"/>
    <lineage>
        <taxon>Eukaryota</taxon>
        <taxon>Fungi</taxon>
        <taxon>Dikarya</taxon>
        <taxon>Ascomycota</taxon>
        <taxon>Pezizomycotina</taxon>
        <taxon>Dothideomycetes</taxon>
        <taxon>Dothideomycetidae</taxon>
        <taxon>Mycosphaerellales</taxon>
        <taxon>Dissoconiaceae</taxon>
        <taxon>Dissoconium</taxon>
    </lineage>
</organism>
<feature type="region of interest" description="Disordered" evidence="2">
    <location>
        <begin position="335"/>
        <end position="355"/>
    </location>
</feature>
<protein>
    <submittedName>
        <fullName evidence="4">Uncharacterized protein</fullName>
    </submittedName>
</protein>
<reference evidence="4" key="2">
    <citation type="submission" date="2020-04" db="EMBL/GenBank/DDBJ databases">
        <authorList>
            <consortium name="NCBI Genome Project"/>
        </authorList>
    </citation>
    <scope>NUCLEOTIDE SEQUENCE</scope>
    <source>
        <strain evidence="4">CBS 342.82</strain>
    </source>
</reference>
<keyword evidence="3" id="KW-1185">Reference proteome</keyword>
<dbReference type="AlphaFoldDB" id="A0A6J3MBZ2"/>
<dbReference type="RefSeq" id="XP_033462561.1">
    <property type="nucleotide sequence ID" value="XM_033608387.1"/>
</dbReference>
<gene>
    <name evidence="4" type="ORF">K489DRAFT_429768</name>
</gene>
<reference evidence="4" key="1">
    <citation type="submission" date="2020-01" db="EMBL/GenBank/DDBJ databases">
        <authorList>
            <consortium name="DOE Joint Genome Institute"/>
            <person name="Haridas S."/>
            <person name="Albert R."/>
            <person name="Binder M."/>
            <person name="Bloem J."/>
            <person name="Labutti K."/>
            <person name="Salamov A."/>
            <person name="Andreopoulos B."/>
            <person name="Baker S.E."/>
            <person name="Barry K."/>
            <person name="Bills G."/>
            <person name="Bluhm B.H."/>
            <person name="Cannon C."/>
            <person name="Castanera R."/>
            <person name="Culley D.E."/>
            <person name="Daum C."/>
            <person name="Ezra D."/>
            <person name="Gonzalez J.B."/>
            <person name="Henrissat B."/>
            <person name="Kuo A."/>
            <person name="Liang C."/>
            <person name="Lipzen A."/>
            <person name="Lutzoni F."/>
            <person name="Magnuson J."/>
            <person name="Mondo S."/>
            <person name="Nolan M."/>
            <person name="Ohm R."/>
            <person name="Pangilinan J."/>
            <person name="Park H.-J."/>
            <person name="Ramirez L."/>
            <person name="Alfaro M."/>
            <person name="Sun H."/>
            <person name="Tritt A."/>
            <person name="Yoshinaga Y."/>
            <person name="Zwiers L.-H."/>
            <person name="Turgeon B.G."/>
            <person name="Goodwin S.B."/>
            <person name="Spatafora J.W."/>
            <person name="Crous P.W."/>
            <person name="Grigoriev I.V."/>
        </authorList>
    </citation>
    <scope>NUCLEOTIDE SEQUENCE</scope>
    <source>
        <strain evidence="4">CBS 342.82</strain>
    </source>
</reference>
<keyword evidence="1" id="KW-0175">Coiled coil</keyword>
<name>A0A6J3MBZ2_9PEZI</name>
<proteinExistence type="predicted"/>
<feature type="region of interest" description="Disordered" evidence="2">
    <location>
        <begin position="261"/>
        <end position="322"/>
    </location>
</feature>
<feature type="compositionally biased region" description="Low complexity" evidence="2">
    <location>
        <begin position="19"/>
        <end position="28"/>
    </location>
</feature>
<evidence type="ECO:0000256" key="2">
    <source>
        <dbReference type="SAM" id="MobiDB-lite"/>
    </source>
</evidence>